<dbReference type="STRING" id="1515439.SAMN06265784_110130"/>
<dbReference type="Pfam" id="PF08240">
    <property type="entry name" value="ADH_N"/>
    <property type="match status" value="1"/>
</dbReference>
<dbReference type="Proteomes" id="UP000193228">
    <property type="component" value="Unassembled WGS sequence"/>
</dbReference>
<dbReference type="InterPro" id="IPR013154">
    <property type="entry name" value="ADH-like_N"/>
</dbReference>
<evidence type="ECO:0000259" key="1">
    <source>
        <dbReference type="SMART" id="SM00829"/>
    </source>
</evidence>
<dbReference type="InterPro" id="IPR014188">
    <property type="entry name" value="Acrylyl-CoA_reductase_AcuI"/>
</dbReference>
<dbReference type="EMBL" id="FXAT01000010">
    <property type="protein sequence ID" value="SMG57937.1"/>
    <property type="molecule type" value="Genomic_DNA"/>
</dbReference>
<reference evidence="3" key="1">
    <citation type="submission" date="2017-04" db="EMBL/GenBank/DDBJ databases">
        <authorList>
            <person name="Varghese N."/>
            <person name="Submissions S."/>
        </authorList>
    </citation>
    <scope>NUCLEOTIDE SEQUENCE [LARGE SCALE GENOMIC DNA]</scope>
    <source>
        <strain evidence="3">LMG 29540</strain>
    </source>
</reference>
<sequence length="332" mass="35003">MTFKAVYLQKGESAASTATLDTLDDSVLDDNPLAEGDVLLRIRHSTLNYKDGLAITGRAPVVRKWPMVAGIDGAGEVIESADSRWKPGELVFINGWGLGETHWGCLAEKARLPGRWLQRVPPTFSTADCMSIGTAGYTAMLCCMALQRQGVRPEDGEILVTGATGGVGTFAISLLSANGYTVVASTGKAEEGEFLKALGASSVIDRETLSAPAKPLQKERWAGVIDSVGSHTLANACAQTQYGGAVAACGLAQGMDLATTVAPFILRAVSLLGVDSVMCPMARREEAWARLAAEMDRDKLARITNTISLDEVLETASRFGAGGLKGRTIVVV</sequence>
<gene>
    <name evidence="2" type="ORF">SAMN06265784_110130</name>
</gene>
<dbReference type="InterPro" id="IPR036291">
    <property type="entry name" value="NAD(P)-bd_dom_sf"/>
</dbReference>
<dbReference type="OrthoDB" id="9782155at2"/>
<dbReference type="AlphaFoldDB" id="A0A1X7LWU7"/>
<dbReference type="PANTHER" id="PTHR43677">
    <property type="entry name" value="SHORT-CHAIN DEHYDROGENASE/REDUCTASE"/>
    <property type="match status" value="1"/>
</dbReference>
<evidence type="ECO:0000313" key="2">
    <source>
        <dbReference type="EMBL" id="SMG57937.1"/>
    </source>
</evidence>
<dbReference type="InterPro" id="IPR011032">
    <property type="entry name" value="GroES-like_sf"/>
</dbReference>
<feature type="domain" description="Enoyl reductase (ER)" evidence="1">
    <location>
        <begin position="18"/>
        <end position="330"/>
    </location>
</feature>
<dbReference type="NCBIfam" id="TIGR02823">
    <property type="entry name" value="oxido_YhdH"/>
    <property type="match status" value="1"/>
</dbReference>
<protein>
    <submittedName>
        <fullName evidence="2">Acrylyl-CoA reductase (NADPH)</fullName>
    </submittedName>
</protein>
<dbReference type="InterPro" id="IPR013149">
    <property type="entry name" value="ADH-like_C"/>
</dbReference>
<dbReference type="SMART" id="SM00829">
    <property type="entry name" value="PKS_ER"/>
    <property type="match status" value="1"/>
</dbReference>
<accession>A0A1X7LWU7</accession>
<dbReference type="SUPFAM" id="SSF51735">
    <property type="entry name" value="NAD(P)-binding Rossmann-fold domains"/>
    <property type="match status" value="1"/>
</dbReference>
<evidence type="ECO:0000313" key="3">
    <source>
        <dbReference type="Proteomes" id="UP000193228"/>
    </source>
</evidence>
<keyword evidence="3" id="KW-1185">Reference proteome</keyword>
<proteinExistence type="predicted"/>
<dbReference type="InterPro" id="IPR051397">
    <property type="entry name" value="Zn-ADH-like_protein"/>
</dbReference>
<dbReference type="CDD" id="cd08288">
    <property type="entry name" value="MDR_yhdh"/>
    <property type="match status" value="1"/>
</dbReference>
<dbReference type="Gene3D" id="3.40.50.720">
    <property type="entry name" value="NAD(P)-binding Rossmann-like Domain"/>
    <property type="match status" value="1"/>
</dbReference>
<dbReference type="Pfam" id="PF00107">
    <property type="entry name" value="ADH_zinc_N"/>
    <property type="match status" value="1"/>
</dbReference>
<dbReference type="Gene3D" id="3.90.180.10">
    <property type="entry name" value="Medium-chain alcohol dehydrogenases, catalytic domain"/>
    <property type="match status" value="1"/>
</dbReference>
<organism evidence="2 3">
    <name type="scientific">Paraburkholderia susongensis</name>
    <dbReference type="NCBI Taxonomy" id="1515439"/>
    <lineage>
        <taxon>Bacteria</taxon>
        <taxon>Pseudomonadati</taxon>
        <taxon>Pseudomonadota</taxon>
        <taxon>Betaproteobacteria</taxon>
        <taxon>Burkholderiales</taxon>
        <taxon>Burkholderiaceae</taxon>
        <taxon>Paraburkholderia</taxon>
    </lineage>
</organism>
<dbReference type="GO" id="GO:0043957">
    <property type="term" value="F:acryloyl-CoA reductase (NADPH) activity"/>
    <property type="evidence" value="ECO:0007669"/>
    <property type="project" value="TreeGrafter"/>
</dbReference>
<dbReference type="RefSeq" id="WP_085488217.1">
    <property type="nucleotide sequence ID" value="NZ_FXAT01000010.1"/>
</dbReference>
<dbReference type="PANTHER" id="PTHR43677:SF1">
    <property type="entry name" value="ACRYLYL-COA REDUCTASE ACUI-RELATED"/>
    <property type="match status" value="1"/>
</dbReference>
<name>A0A1X7LWU7_9BURK</name>
<dbReference type="SUPFAM" id="SSF50129">
    <property type="entry name" value="GroES-like"/>
    <property type="match status" value="1"/>
</dbReference>
<dbReference type="InterPro" id="IPR020843">
    <property type="entry name" value="ER"/>
</dbReference>